<dbReference type="EMBL" id="FXZK01000037">
    <property type="protein sequence ID" value="SMY10398.1"/>
    <property type="molecule type" value="Genomic_DNA"/>
</dbReference>
<proteinExistence type="predicted"/>
<dbReference type="AlphaFoldDB" id="A0A238LL76"/>
<reference evidence="2 3" key="1">
    <citation type="submission" date="2017-05" db="EMBL/GenBank/DDBJ databases">
        <authorList>
            <person name="Song R."/>
            <person name="Chenine A.L."/>
            <person name="Ruprecht R.M."/>
        </authorList>
    </citation>
    <scope>NUCLEOTIDE SEQUENCE [LARGE SCALE GENOMIC DNA]</scope>
    <source>
        <strain evidence="2 3">CECT 8899</strain>
    </source>
</reference>
<evidence type="ECO:0000256" key="1">
    <source>
        <dbReference type="SAM" id="MobiDB-lite"/>
    </source>
</evidence>
<dbReference type="Proteomes" id="UP000201613">
    <property type="component" value="Unassembled WGS sequence"/>
</dbReference>
<gene>
    <name evidence="2" type="ORF">LOM8899_04580</name>
</gene>
<evidence type="ECO:0000313" key="3">
    <source>
        <dbReference type="Proteomes" id="UP000201613"/>
    </source>
</evidence>
<protein>
    <submittedName>
        <fullName evidence="2">Uncharacterized protein</fullName>
    </submittedName>
</protein>
<feature type="region of interest" description="Disordered" evidence="1">
    <location>
        <begin position="1"/>
        <end position="20"/>
    </location>
</feature>
<sequence>MPQVPSQRFGRTFEQHSNAGEAPDLQQALHRVLDVLNTHRNVPPVEDVADLSTDCAAHEVWQGGFPRSRSP</sequence>
<name>A0A238LL76_9RHOB</name>
<organism evidence="2 3">
    <name type="scientific">Flavimaricola marinus</name>
    <dbReference type="NCBI Taxonomy" id="1819565"/>
    <lineage>
        <taxon>Bacteria</taxon>
        <taxon>Pseudomonadati</taxon>
        <taxon>Pseudomonadota</taxon>
        <taxon>Alphaproteobacteria</taxon>
        <taxon>Rhodobacterales</taxon>
        <taxon>Paracoccaceae</taxon>
        <taxon>Flavimaricola</taxon>
    </lineage>
</organism>
<keyword evidence="3" id="KW-1185">Reference proteome</keyword>
<accession>A0A238LL76</accession>
<evidence type="ECO:0000313" key="2">
    <source>
        <dbReference type="EMBL" id="SMY10398.1"/>
    </source>
</evidence>